<keyword evidence="3" id="KW-1185">Reference proteome</keyword>
<dbReference type="GO" id="GO:0016740">
    <property type="term" value="F:transferase activity"/>
    <property type="evidence" value="ECO:0007669"/>
    <property type="project" value="UniProtKB-KW"/>
</dbReference>
<protein>
    <submittedName>
        <fullName evidence="2">GCN5 family acetyltransferase</fullName>
    </submittedName>
</protein>
<evidence type="ECO:0000313" key="2">
    <source>
        <dbReference type="EMBL" id="OHV46454.1"/>
    </source>
</evidence>
<evidence type="ECO:0000313" key="3">
    <source>
        <dbReference type="Proteomes" id="UP000179627"/>
    </source>
</evidence>
<reference evidence="3" key="1">
    <citation type="submission" date="2016-07" db="EMBL/GenBank/DDBJ databases">
        <title>Sequence Frankia sp. strain CcI1.17.</title>
        <authorList>
            <person name="Ghodhbane-Gtari F."/>
            <person name="Swanson E."/>
            <person name="Gueddou A."/>
            <person name="Morris K."/>
            <person name="Hezbri K."/>
            <person name="Ktari A."/>
            <person name="Nouioui I."/>
            <person name="Abebe-Akele F."/>
            <person name="Simpson S."/>
            <person name="Thomas K."/>
            <person name="Gtari M."/>
            <person name="Tisa L.S."/>
            <person name="Hurst S."/>
        </authorList>
    </citation>
    <scope>NUCLEOTIDE SEQUENCE [LARGE SCALE GENOMIC DNA]</scope>
    <source>
        <strain evidence="3">Cc1.17</strain>
    </source>
</reference>
<gene>
    <name evidence="2" type="ORF">CC117_02200</name>
</gene>
<dbReference type="Gene3D" id="3.40.630.30">
    <property type="match status" value="1"/>
</dbReference>
<dbReference type="EMBL" id="MBLM01000002">
    <property type="protein sequence ID" value="OHV46454.1"/>
    <property type="molecule type" value="Genomic_DNA"/>
</dbReference>
<organism evidence="2 3">
    <name type="scientific">Parafrankia colletiae</name>
    <dbReference type="NCBI Taxonomy" id="573497"/>
    <lineage>
        <taxon>Bacteria</taxon>
        <taxon>Bacillati</taxon>
        <taxon>Actinomycetota</taxon>
        <taxon>Actinomycetes</taxon>
        <taxon>Frankiales</taxon>
        <taxon>Frankiaceae</taxon>
        <taxon>Parafrankia</taxon>
    </lineage>
</organism>
<dbReference type="RefSeq" id="WP_071081990.1">
    <property type="nucleotide sequence ID" value="NZ_MBLM01000002.1"/>
</dbReference>
<proteinExistence type="predicted"/>
<evidence type="ECO:0000256" key="1">
    <source>
        <dbReference type="SAM" id="MobiDB-lite"/>
    </source>
</evidence>
<keyword evidence="2" id="KW-0808">Transferase</keyword>
<accession>A0A1S1RNT4</accession>
<feature type="region of interest" description="Disordered" evidence="1">
    <location>
        <begin position="1"/>
        <end position="21"/>
    </location>
</feature>
<dbReference type="AlphaFoldDB" id="A0A1S1RNT4"/>
<sequence>MTTSITGTSPGGGPTSARQRTQFEVTGTPDLDAVTRTLTLAFAADPILDWAIPRGSAERDRWLAGFFRTVTGMLLDHRGLVGSTPGYSALTVWSPPGEPALDDAEQARFDERLAAACGPHGDRAVALMRALDEHYPTDLPPHFHVMFSATRPEPGASGSAVLLVHTLLRTEHLGGHGIYAEASTPQNRDLWQGMGMRPIGDEITLPDGGPSLYPLWRDASAPRA</sequence>
<name>A0A1S1RNT4_9ACTN</name>
<comment type="caution">
    <text evidence="2">The sequence shown here is derived from an EMBL/GenBank/DDBJ whole genome shotgun (WGS) entry which is preliminary data.</text>
</comment>
<dbReference type="OrthoDB" id="7057833at2"/>
<dbReference type="Proteomes" id="UP000179627">
    <property type="component" value="Unassembled WGS sequence"/>
</dbReference>